<dbReference type="RefSeq" id="WP_131481997.1">
    <property type="nucleotide sequence ID" value="NZ_SJDL01000015.1"/>
</dbReference>
<evidence type="ECO:0000313" key="2">
    <source>
        <dbReference type="Proteomes" id="UP000313645"/>
    </source>
</evidence>
<proteinExistence type="predicted"/>
<dbReference type="InterPro" id="IPR015075">
    <property type="entry name" value="AtaL"/>
</dbReference>
<comment type="caution">
    <text evidence="1">The sequence shown here is derived from an EMBL/GenBank/DDBJ whole genome shotgun (WGS) entry which is preliminary data.</text>
</comment>
<dbReference type="Gene3D" id="3.30.530.20">
    <property type="match status" value="1"/>
</dbReference>
<protein>
    <submittedName>
        <fullName evidence="1">DUF1857 family protein</fullName>
    </submittedName>
</protein>
<name>A0ABY1ZP82_9GAMM</name>
<reference evidence="1 2" key="1">
    <citation type="submission" date="2019-02" db="EMBL/GenBank/DDBJ databases">
        <title>Marinobacter halodurans sp. nov., a marine bacterium isolated from sea tidal flat.</title>
        <authorList>
            <person name="Yoo Y."/>
            <person name="Lee D.W."/>
            <person name="Kim B.S."/>
            <person name="Kim J.-J."/>
        </authorList>
    </citation>
    <scope>NUCLEOTIDE SEQUENCE [LARGE SCALE GENOMIC DNA]</scope>
    <source>
        <strain evidence="1 2">YJ-S3-2</strain>
    </source>
</reference>
<gene>
    <name evidence="1" type="ORF">EZI54_11325</name>
</gene>
<dbReference type="EMBL" id="SJDL01000015">
    <property type="protein sequence ID" value="TBW55752.1"/>
    <property type="molecule type" value="Genomic_DNA"/>
</dbReference>
<evidence type="ECO:0000313" key="1">
    <source>
        <dbReference type="EMBL" id="TBW55752.1"/>
    </source>
</evidence>
<dbReference type="InterPro" id="IPR023393">
    <property type="entry name" value="START-like_dom_sf"/>
</dbReference>
<dbReference type="Proteomes" id="UP000313645">
    <property type="component" value="Unassembled WGS sequence"/>
</dbReference>
<organism evidence="1 2">
    <name type="scientific">Marinobacter halodurans</name>
    <dbReference type="NCBI Taxonomy" id="2528979"/>
    <lineage>
        <taxon>Bacteria</taxon>
        <taxon>Pseudomonadati</taxon>
        <taxon>Pseudomonadota</taxon>
        <taxon>Gammaproteobacteria</taxon>
        <taxon>Pseudomonadales</taxon>
        <taxon>Marinobacteraceae</taxon>
        <taxon>Marinobacter</taxon>
    </lineage>
</organism>
<dbReference type="SUPFAM" id="SSF55961">
    <property type="entry name" value="Bet v1-like"/>
    <property type="match status" value="1"/>
</dbReference>
<accession>A0ABY1ZP82</accession>
<keyword evidence="2" id="KW-1185">Reference proteome</keyword>
<dbReference type="Pfam" id="PF08982">
    <property type="entry name" value="AtaL"/>
    <property type="match status" value="1"/>
</dbReference>
<sequence>MQFEHVVQVNDLTDDNIPNITRAQLWDGIALRATEPHRFLIGLDEFDLEWQSKDQLKRRLELPGVVVHDVVTFDEPHSVQYDIIPTVEVAGGSLTMTIEEPEPDALFVRFRYWARYVEDMGEELPYDLFVQQAYIATDIDTIRIIRDRVTLN</sequence>